<feature type="compositionally biased region" description="Polar residues" evidence="1">
    <location>
        <begin position="57"/>
        <end position="68"/>
    </location>
</feature>
<evidence type="ECO:0000256" key="1">
    <source>
        <dbReference type="SAM" id="MobiDB-lite"/>
    </source>
</evidence>
<evidence type="ECO:0000313" key="2">
    <source>
        <dbReference type="EMBL" id="GGN28583.1"/>
    </source>
</evidence>
<comment type="caution">
    <text evidence="2">The sequence shown here is derived from an EMBL/GenBank/DDBJ whole genome shotgun (WGS) entry which is preliminary data.</text>
</comment>
<dbReference type="Proteomes" id="UP000597656">
    <property type="component" value="Unassembled WGS sequence"/>
</dbReference>
<feature type="region of interest" description="Disordered" evidence="1">
    <location>
        <begin position="1"/>
        <end position="83"/>
    </location>
</feature>
<evidence type="ECO:0000313" key="3">
    <source>
        <dbReference type="Proteomes" id="UP000597656"/>
    </source>
</evidence>
<proteinExistence type="predicted"/>
<sequence length="83" mass="8870">MQQGAGRNVLIGADPLAGAPVQDREPVEPATHQELMHSRPGDTSHAGESGWLERPATPTSPDGGNRYTQRFAVSHNTAKRVVT</sequence>
<organism evidence="2 3">
    <name type="scientific">Lentzea pudingi</name>
    <dbReference type="NCBI Taxonomy" id="1789439"/>
    <lineage>
        <taxon>Bacteria</taxon>
        <taxon>Bacillati</taxon>
        <taxon>Actinomycetota</taxon>
        <taxon>Actinomycetes</taxon>
        <taxon>Pseudonocardiales</taxon>
        <taxon>Pseudonocardiaceae</taxon>
        <taxon>Lentzea</taxon>
    </lineage>
</organism>
<keyword evidence="3" id="KW-1185">Reference proteome</keyword>
<dbReference type="EMBL" id="BMNC01000028">
    <property type="protein sequence ID" value="GGN28583.1"/>
    <property type="molecule type" value="Genomic_DNA"/>
</dbReference>
<accession>A0ABQ2IVI9</accession>
<reference evidence="3" key="1">
    <citation type="journal article" date="2019" name="Int. J. Syst. Evol. Microbiol.">
        <title>The Global Catalogue of Microorganisms (GCM) 10K type strain sequencing project: providing services to taxonomists for standard genome sequencing and annotation.</title>
        <authorList>
            <consortium name="The Broad Institute Genomics Platform"/>
            <consortium name="The Broad Institute Genome Sequencing Center for Infectious Disease"/>
            <person name="Wu L."/>
            <person name="Ma J."/>
        </authorList>
    </citation>
    <scope>NUCLEOTIDE SEQUENCE [LARGE SCALE GENOMIC DNA]</scope>
    <source>
        <strain evidence="3">CGMCC 4.7319</strain>
    </source>
</reference>
<gene>
    <name evidence="2" type="ORF">GCM10011609_84810</name>
</gene>
<protein>
    <submittedName>
        <fullName evidence="2">Uncharacterized protein</fullName>
    </submittedName>
</protein>
<name>A0ABQ2IVI9_9PSEU</name>